<organism evidence="4 5">
    <name type="scientific">Rheinheimera riviphila</name>
    <dbReference type="NCBI Taxonomy" id="1834037"/>
    <lineage>
        <taxon>Bacteria</taxon>
        <taxon>Pseudomonadati</taxon>
        <taxon>Pseudomonadota</taxon>
        <taxon>Gammaproteobacteria</taxon>
        <taxon>Chromatiales</taxon>
        <taxon>Chromatiaceae</taxon>
        <taxon>Rheinheimera</taxon>
    </lineage>
</organism>
<proteinExistence type="predicted"/>
<name>A0A437QBS3_9GAMM</name>
<sequence length="954" mass="106835">MIAKKLQFMILGLLSILTQSVAVANPIPATELFREATISQLQFSPGGRHISAFINQKNRKGLALYNRKTNDFQLIALVAKIDWVRQYRWLDHNNLYLVSGRDNSWIHSIVQLQQTDGNISAVVTAVPANGYLVGQLKGYPPRLLFAHDAGRKDAGFDLYQLSIEQLLARQFPPANLIQSLTDSASASALIYDPETNRLISVRWDQDTRLIDVKYRELQQKQWLPLFSYNPTDFSFLPMQFLSADSLAVLSDKNSDKVALYRFDITNQQIGDLLFEHPRYDLIGADFYGDQLASVSYLAHGRLEQQFFVTAEQQLHQGLSAYFPEQQWIFVDSEADWHLVLVFSATNPGQYYLYQSGQKPKFIGEKLPALADYSLASTVKLESAAADGLLIESLLTLPAKKNNEVPPLVVMPHGGPIGVQDTDDFEPTVQFLASRGYAVLRINFRGSRGYGKSFKERGIAELGAGIEQDITRAVTQVVEKYGITRTCAMGYSYGGYSAMMLAMHQPQQYRCVIAGFGIYDLPLLFNASNLKVLPEQQKRVERVVGPMHDGLRERSPVYKAQLLQAPVLLIAGMDDDTTGFEQSHRMFDALKRAGKSVQPMFYQDTGHGHDRWDLEHHQIGLIEQFLDQHLAIHATSSITEQAEQWYRQAELLATGEKLAKDLPAAMQLYQQVAATGHSGAMVELARAAIYGEGLPQDLQKGVKYLREAAANKNSTAELMLGLLYSAGLHTQPDLPKSNQHFRNAAKLYSAGTATLYLARATCLGWAQAVDWHTCLNAIEQHLLAHQQHFSDPHSRLLQETSNSIVARLLIEGQPGDAERHRLIGLLQRALAKPIDISAEVSGYRHGLYEGTGVKYENASSYPLNTSLDFGSALKIDRSDDSTGNVGTWLLVRWQRKLSDGTIQLLSDKAMMVRQPSWLRLHNTLNSAPDKKSAAWMLQVFDLKGQNLYQQEFVFQ</sequence>
<keyword evidence="1" id="KW-0378">Hydrolase</keyword>
<dbReference type="SMART" id="SM00671">
    <property type="entry name" value="SEL1"/>
    <property type="match status" value="3"/>
</dbReference>
<keyword evidence="2" id="KW-0732">Signal</keyword>
<evidence type="ECO:0000313" key="5">
    <source>
        <dbReference type="Proteomes" id="UP000283077"/>
    </source>
</evidence>
<evidence type="ECO:0000256" key="2">
    <source>
        <dbReference type="SAM" id="SignalP"/>
    </source>
</evidence>
<dbReference type="EMBL" id="SACS01000032">
    <property type="protein sequence ID" value="RVU32002.1"/>
    <property type="molecule type" value="Genomic_DNA"/>
</dbReference>
<dbReference type="SUPFAM" id="SSF81901">
    <property type="entry name" value="HCP-like"/>
    <property type="match status" value="1"/>
</dbReference>
<dbReference type="InterPro" id="IPR029058">
    <property type="entry name" value="AB_hydrolase_fold"/>
</dbReference>
<reference evidence="4 5" key="1">
    <citation type="submission" date="2019-01" db="EMBL/GenBank/DDBJ databases">
        <authorList>
            <person name="Chen W.-M."/>
        </authorList>
    </citation>
    <scope>NUCLEOTIDE SEQUENCE [LARGE SCALE GENOMIC DNA]</scope>
    <source>
        <strain evidence="4 5">KYPC3</strain>
    </source>
</reference>
<dbReference type="SUPFAM" id="SSF82171">
    <property type="entry name" value="DPP6 N-terminal domain-like"/>
    <property type="match status" value="1"/>
</dbReference>
<dbReference type="Gene3D" id="1.25.40.10">
    <property type="entry name" value="Tetratricopeptide repeat domain"/>
    <property type="match status" value="1"/>
</dbReference>
<evidence type="ECO:0000259" key="3">
    <source>
        <dbReference type="Pfam" id="PF00326"/>
    </source>
</evidence>
<feature type="chain" id="PRO_5019175317" description="Peptidase S9 prolyl oligopeptidase catalytic domain-containing protein" evidence="2">
    <location>
        <begin position="25"/>
        <end position="954"/>
    </location>
</feature>
<evidence type="ECO:0000313" key="4">
    <source>
        <dbReference type="EMBL" id="RVU32002.1"/>
    </source>
</evidence>
<dbReference type="Pfam" id="PF00326">
    <property type="entry name" value="Peptidase_S9"/>
    <property type="match status" value="1"/>
</dbReference>
<evidence type="ECO:0000256" key="1">
    <source>
        <dbReference type="ARBA" id="ARBA00022801"/>
    </source>
</evidence>
<dbReference type="InterPro" id="IPR001375">
    <property type="entry name" value="Peptidase_S9_cat"/>
</dbReference>
<dbReference type="PANTHER" id="PTHR42776">
    <property type="entry name" value="SERINE PEPTIDASE S9 FAMILY MEMBER"/>
    <property type="match status" value="1"/>
</dbReference>
<dbReference type="AlphaFoldDB" id="A0A437QBS3"/>
<dbReference type="GO" id="GO:0004252">
    <property type="term" value="F:serine-type endopeptidase activity"/>
    <property type="evidence" value="ECO:0007669"/>
    <property type="project" value="TreeGrafter"/>
</dbReference>
<dbReference type="InterPro" id="IPR011990">
    <property type="entry name" value="TPR-like_helical_dom_sf"/>
</dbReference>
<gene>
    <name evidence="4" type="ORF">EOE67_19290</name>
</gene>
<keyword evidence="5" id="KW-1185">Reference proteome</keyword>
<accession>A0A437QBS3</accession>
<dbReference type="InterPro" id="IPR006597">
    <property type="entry name" value="Sel1-like"/>
</dbReference>
<dbReference type="GO" id="GO:0006508">
    <property type="term" value="P:proteolysis"/>
    <property type="evidence" value="ECO:0007669"/>
    <property type="project" value="InterPro"/>
</dbReference>
<dbReference type="RefSeq" id="WP_127701045.1">
    <property type="nucleotide sequence ID" value="NZ_SACS01000032.1"/>
</dbReference>
<dbReference type="PANTHER" id="PTHR42776:SF27">
    <property type="entry name" value="DIPEPTIDYL PEPTIDASE FAMILY MEMBER 6"/>
    <property type="match status" value="1"/>
</dbReference>
<protein>
    <recommendedName>
        <fullName evidence="3">Peptidase S9 prolyl oligopeptidase catalytic domain-containing protein</fullName>
    </recommendedName>
</protein>
<feature type="domain" description="Peptidase S9 prolyl oligopeptidase catalytic" evidence="3">
    <location>
        <begin position="424"/>
        <end position="630"/>
    </location>
</feature>
<dbReference type="Gene3D" id="3.40.50.1820">
    <property type="entry name" value="alpha/beta hydrolase"/>
    <property type="match status" value="1"/>
</dbReference>
<dbReference type="OrthoDB" id="4269629at2"/>
<dbReference type="Proteomes" id="UP000283077">
    <property type="component" value="Unassembled WGS sequence"/>
</dbReference>
<comment type="caution">
    <text evidence="4">The sequence shown here is derived from an EMBL/GenBank/DDBJ whole genome shotgun (WGS) entry which is preliminary data.</text>
</comment>
<feature type="signal peptide" evidence="2">
    <location>
        <begin position="1"/>
        <end position="24"/>
    </location>
</feature>
<dbReference type="SUPFAM" id="SSF53474">
    <property type="entry name" value="alpha/beta-Hydrolases"/>
    <property type="match status" value="1"/>
</dbReference>